<dbReference type="RefSeq" id="WP_038848878.1">
    <property type="nucleotide sequence ID" value="NZ_ASGY01000162.1"/>
</dbReference>
<comment type="caution">
    <text evidence="2">The sequence shown here is derived from an EMBL/GenBank/DDBJ whole genome shotgun (WGS) entry which is preliminary data.</text>
</comment>
<evidence type="ECO:0000313" key="2">
    <source>
        <dbReference type="EMBL" id="KGE65912.1"/>
    </source>
</evidence>
<keyword evidence="1" id="KW-0472">Membrane</keyword>
<proteinExistence type="predicted"/>
<dbReference type="AlphaFoldDB" id="A0A0A1YZK9"/>
<protein>
    <recommendedName>
        <fullName evidence="4">DUF3592 domain-containing protein</fullName>
    </recommendedName>
</protein>
<feature type="transmembrane region" description="Helical" evidence="1">
    <location>
        <begin position="12"/>
        <end position="32"/>
    </location>
</feature>
<feature type="transmembrane region" description="Helical" evidence="1">
    <location>
        <begin position="126"/>
        <end position="147"/>
    </location>
</feature>
<dbReference type="OrthoDB" id="6993688at2"/>
<evidence type="ECO:0000313" key="3">
    <source>
        <dbReference type="Proteomes" id="UP000030060"/>
    </source>
</evidence>
<accession>A0A0A1YZK9</accession>
<gene>
    <name evidence="2" type="ORF">K814_0121650</name>
</gene>
<evidence type="ECO:0000256" key="1">
    <source>
        <dbReference type="SAM" id="Phobius"/>
    </source>
</evidence>
<keyword evidence="1" id="KW-0812">Transmembrane</keyword>
<dbReference type="Proteomes" id="UP000030060">
    <property type="component" value="Unassembled WGS sequence"/>
</dbReference>
<evidence type="ECO:0008006" key="4">
    <source>
        <dbReference type="Google" id="ProtNLM"/>
    </source>
</evidence>
<name>A0A0A1YZK9_PSEFL</name>
<reference evidence="2 3" key="1">
    <citation type="journal article" date="2013" name="Genome Announc.">
        <title>Draft Genome Sequence of Pseudomonas fluorescens LMG 5329, a White Line-Inducing Principle-Producing Bioindicator for the Mushroom Pathogen Pseudomonas tolaasii.</title>
        <authorList>
            <person name="Ghequire M.G."/>
            <person name="Rokni-Zadeh H."/>
            <person name="Zarrineh P."/>
            <person name="De Mot R."/>
        </authorList>
    </citation>
    <scope>NUCLEOTIDE SEQUENCE [LARGE SCALE GENOMIC DNA]</scope>
    <source>
        <strain evidence="2 3">LMG 5329</strain>
    </source>
</reference>
<dbReference type="EMBL" id="ASGY01000162">
    <property type="protein sequence ID" value="KGE65912.1"/>
    <property type="molecule type" value="Genomic_DNA"/>
</dbReference>
<organism evidence="2 3">
    <name type="scientific">Pseudomonas fluorescens LMG 5329</name>
    <dbReference type="NCBI Taxonomy" id="1324332"/>
    <lineage>
        <taxon>Bacteria</taxon>
        <taxon>Pseudomonadati</taxon>
        <taxon>Pseudomonadota</taxon>
        <taxon>Gammaproteobacteria</taxon>
        <taxon>Pseudomonadales</taxon>
        <taxon>Pseudomonadaceae</taxon>
        <taxon>Pseudomonas</taxon>
    </lineage>
</organism>
<sequence length="160" mass="18398">MYYAREAERDFLFTHAVLLFLFTLILALMLSLSVSRGARHGLIKAGPVETVGQITQLESVGPRNSSTNVYYTFNHEGQREDGMVNNSFHVEDPGYEIGADVAVVYSRWFPSVHNIKANFHYSSPNFYILSVSASLMILCWVLILWTVHRIYQHKAEDRYY</sequence>
<keyword evidence="1" id="KW-1133">Transmembrane helix</keyword>